<sequence>MNPIIEKRDDLEKFVVSQIVGPGAFNKHLVFTADWDTNEFTGKALDKCDAADNKNEVIAELPAYLYSSAILFPISMTADEAVELSGDDENEGNDDGNEGSSVPKADDEGFNDDHEQSISSKNQNYPNTCGLSFALTNGVKPEEALLTTISFRQYQRVRQHESQDRRLGIWIARYPTQTAEIVANRFNSLFSTIELDGNLFLYMLPGVDINQHLYALDYIHLDRLLRDTVVPLIETLFPDKEYYRAVTKTYDGVEYPTITLYEENLLDEIQRRLIEAPYNFGSLRTLIEQLEIYQQLKVYLNELKAIYRTSSRRNFPTSIWEARSHEVPLQLPAFNGSNVQRDEISVPGFPLLALNYQYIHENDAVYVKLVLVNKGIIELRPDEPEQLNKKDRANELAFFGVKVTVSEVASSAFTAYNPPNLLIIDEEDSFNKLLYREYKDYAEGYNTSVTWGLLRGVNQRYVATEFIPQQDTPNVDFKPSKVQDQEIIGLFNDSVLAIRDLSTLSSRTNEDVLSDLRSMVTAYADWIAVKWLDLEHSDVGEVGKRLLEKQLRACEADRDRLCRNIRLLAGDAIAFTAFRVMNTAMFMQLHHGSMIKAAKKGDQQPFVPLENNAAFYQGVSLMDEYKWRSFQLAFILLNIDAFVRPATDDHTVKDIFGMGWPERNELADLVWFPTGGGKTEAYLGIIAFCIAYRRFTHPEERGGGTTVLMRYTLRLLTLQQFQRATLLICALETIRKDGFAIPGGHTLGIERITIGLFVGKGSLPNKWPDMRKALDQIAQQVRDGKQVTTSLPHTECPWCGGALFKVQNLANIEPDRDRYGINDKLTIMCNTVGCTFHARRPNENKSLPLRLFDEDIYKYPPTLLFGTVDKFAALANKIATGSQQRNDDSRRLLGKGYQYDRIPPELIIQDELHLLLGPLGSAVGLFEKSVDELCTYPSGQLLVRPKVITSTATTRNTDKQIFALFDRRCEIFPKQGITCDDAFFSFYKRNPEQVTEYASNRRYIGLLPVGKTQVWMQLRLASICLAHRVKFMLERFDYDEIFCSGPAYAEFNKAFDYYHTVLTYFNSLKEVGKTQSQLTHYLPGDLSLIIKNTLPWNLLNRIVKRNEEILDSELTGRLSGEEVKSNLSSIEKTWELTKANIPPELVIATNMISVGIDVSRFNTMLINSMPRNTAEYIQASSRVARDKEGIVFTVHHPFRSRDISHYQRFKEFHEKFYSYVEPISVTPFANKALDRYFAMYLAVIIRHDTQLGLLNNEDANAIDLQKIATVKQKVTRAMRKLHERAEKLNAYLKDRTTGISSHIEGIITEEELEDIGYQLDDLLVKRWLERISGQDPTLNIKYRDTVSPSSLFAPRNNEARDNNWNVKESLREIAPSVVIKTVQQ</sequence>
<feature type="compositionally biased region" description="Basic and acidic residues" evidence="1">
    <location>
        <begin position="104"/>
        <end position="116"/>
    </location>
</feature>
<dbReference type="RefSeq" id="WP_345211800.1">
    <property type="nucleotide sequence ID" value="NZ_BAABFT010000007.1"/>
</dbReference>
<dbReference type="EMBL" id="BAABFT010000007">
    <property type="protein sequence ID" value="GAA4326137.1"/>
    <property type="molecule type" value="Genomic_DNA"/>
</dbReference>
<reference evidence="4" key="1">
    <citation type="journal article" date="2019" name="Int. J. Syst. Evol. Microbiol.">
        <title>The Global Catalogue of Microorganisms (GCM) 10K type strain sequencing project: providing services to taxonomists for standard genome sequencing and annotation.</title>
        <authorList>
            <consortium name="The Broad Institute Genomics Platform"/>
            <consortium name="The Broad Institute Genome Sequencing Center for Infectious Disease"/>
            <person name="Wu L."/>
            <person name="Ma J."/>
        </authorList>
    </citation>
    <scope>NUCLEOTIDE SEQUENCE [LARGE SCALE GENOMIC DNA]</scope>
    <source>
        <strain evidence="4">JCM 17705</strain>
    </source>
</reference>
<evidence type="ECO:0000256" key="1">
    <source>
        <dbReference type="SAM" id="MobiDB-lite"/>
    </source>
</evidence>
<dbReference type="Gene3D" id="3.40.50.300">
    <property type="entry name" value="P-loop containing nucleotide triphosphate hydrolases"/>
    <property type="match status" value="1"/>
</dbReference>
<protein>
    <recommendedName>
        <fullName evidence="2">Helicase C-terminal domain-containing protein</fullName>
    </recommendedName>
</protein>
<accession>A0ABP8GKN6</accession>
<evidence type="ECO:0000313" key="4">
    <source>
        <dbReference type="Proteomes" id="UP001500582"/>
    </source>
</evidence>
<dbReference type="InterPro" id="IPR001650">
    <property type="entry name" value="Helicase_C-like"/>
</dbReference>
<name>A0ABP8GKN6_9SPHI</name>
<organism evidence="3 4">
    <name type="scientific">Mucilaginibacter gynuensis</name>
    <dbReference type="NCBI Taxonomy" id="1302236"/>
    <lineage>
        <taxon>Bacteria</taxon>
        <taxon>Pseudomonadati</taxon>
        <taxon>Bacteroidota</taxon>
        <taxon>Sphingobacteriia</taxon>
        <taxon>Sphingobacteriales</taxon>
        <taxon>Sphingobacteriaceae</taxon>
        <taxon>Mucilaginibacter</taxon>
    </lineage>
</organism>
<evidence type="ECO:0000259" key="2">
    <source>
        <dbReference type="PROSITE" id="PS51194"/>
    </source>
</evidence>
<dbReference type="PROSITE" id="PS51194">
    <property type="entry name" value="HELICASE_CTER"/>
    <property type="match status" value="1"/>
</dbReference>
<feature type="domain" description="Helicase C-terminal" evidence="2">
    <location>
        <begin position="1089"/>
        <end position="1234"/>
    </location>
</feature>
<evidence type="ECO:0000313" key="3">
    <source>
        <dbReference type="EMBL" id="GAA4326137.1"/>
    </source>
</evidence>
<dbReference type="Proteomes" id="UP001500582">
    <property type="component" value="Unassembled WGS sequence"/>
</dbReference>
<feature type="region of interest" description="Disordered" evidence="1">
    <location>
        <begin position="85"/>
        <end position="123"/>
    </location>
</feature>
<comment type="caution">
    <text evidence="3">The sequence shown here is derived from an EMBL/GenBank/DDBJ whole genome shotgun (WGS) entry which is preliminary data.</text>
</comment>
<dbReference type="SUPFAM" id="SSF52540">
    <property type="entry name" value="P-loop containing nucleoside triphosphate hydrolases"/>
    <property type="match status" value="1"/>
</dbReference>
<dbReference type="SMART" id="SM00490">
    <property type="entry name" value="HELICc"/>
    <property type="match status" value="1"/>
</dbReference>
<dbReference type="Pfam" id="PF00271">
    <property type="entry name" value="Helicase_C"/>
    <property type="match status" value="1"/>
</dbReference>
<gene>
    <name evidence="3" type="ORF">GCM10023149_28770</name>
</gene>
<dbReference type="CDD" id="cd18785">
    <property type="entry name" value="SF2_C"/>
    <property type="match status" value="1"/>
</dbReference>
<keyword evidence="4" id="KW-1185">Reference proteome</keyword>
<feature type="compositionally biased region" description="Acidic residues" evidence="1">
    <location>
        <begin position="85"/>
        <end position="97"/>
    </location>
</feature>
<dbReference type="InterPro" id="IPR027417">
    <property type="entry name" value="P-loop_NTPase"/>
</dbReference>
<proteinExistence type="predicted"/>